<dbReference type="Pfam" id="PF00176">
    <property type="entry name" value="SNF2-rel_dom"/>
    <property type="match status" value="1"/>
</dbReference>
<protein>
    <recommendedName>
        <fullName evidence="13">Transcription termination factor 2</fullName>
    </recommendedName>
    <alternativeName>
        <fullName evidence="15">RNA polymerase II termination factor</fullName>
    </alternativeName>
    <alternativeName>
        <fullName evidence="14">Transcription release factor 2</fullName>
    </alternativeName>
</protein>
<gene>
    <name evidence="19" type="ORF">BEMITA_LOCUS11394</name>
</gene>
<feature type="compositionally biased region" description="Low complexity" evidence="16">
    <location>
        <begin position="433"/>
        <end position="454"/>
    </location>
</feature>
<evidence type="ECO:0000256" key="16">
    <source>
        <dbReference type="SAM" id="MobiDB-lite"/>
    </source>
</evidence>
<keyword evidence="3" id="KW-0806">Transcription termination</keyword>
<dbReference type="AlphaFoldDB" id="A0A9P0AEU2"/>
<feature type="region of interest" description="Disordered" evidence="16">
    <location>
        <begin position="460"/>
        <end position="479"/>
    </location>
</feature>
<feature type="compositionally biased region" description="Basic and acidic residues" evidence="16">
    <location>
        <begin position="92"/>
        <end position="103"/>
    </location>
</feature>
<dbReference type="GO" id="GO:0005634">
    <property type="term" value="C:nucleus"/>
    <property type="evidence" value="ECO:0007669"/>
    <property type="project" value="UniProtKB-SubCell"/>
</dbReference>
<evidence type="ECO:0000256" key="2">
    <source>
        <dbReference type="ARBA" id="ARBA00007025"/>
    </source>
</evidence>
<dbReference type="InterPro" id="IPR038718">
    <property type="entry name" value="SNF2-like_sf"/>
</dbReference>
<dbReference type="Gene3D" id="3.40.50.10810">
    <property type="entry name" value="Tandem AAA-ATPase domain"/>
    <property type="match status" value="1"/>
</dbReference>
<keyword evidence="5" id="KW-0547">Nucleotide-binding</keyword>
<dbReference type="PANTHER" id="PTHR45626:SF50">
    <property type="entry name" value="TRANSCRIPTION TERMINATION FACTOR 2"/>
    <property type="match status" value="1"/>
</dbReference>
<dbReference type="InterPro" id="IPR014001">
    <property type="entry name" value="Helicase_ATP-bd"/>
</dbReference>
<evidence type="ECO:0000256" key="11">
    <source>
        <dbReference type="ARBA" id="ARBA00023163"/>
    </source>
</evidence>
<evidence type="ECO:0000256" key="9">
    <source>
        <dbReference type="ARBA" id="ARBA00023015"/>
    </source>
</evidence>
<evidence type="ECO:0000256" key="7">
    <source>
        <dbReference type="ARBA" id="ARBA00022806"/>
    </source>
</evidence>
<evidence type="ECO:0000256" key="1">
    <source>
        <dbReference type="ARBA" id="ARBA00004123"/>
    </source>
</evidence>
<dbReference type="Gene3D" id="3.40.50.300">
    <property type="entry name" value="P-loop containing nucleotide triphosphate hydrolases"/>
    <property type="match status" value="1"/>
</dbReference>
<evidence type="ECO:0000256" key="15">
    <source>
        <dbReference type="ARBA" id="ARBA00082628"/>
    </source>
</evidence>
<dbReference type="GO" id="GO:0004386">
    <property type="term" value="F:helicase activity"/>
    <property type="evidence" value="ECO:0007669"/>
    <property type="project" value="UniProtKB-KW"/>
</dbReference>
<dbReference type="SMART" id="SM00490">
    <property type="entry name" value="HELICc"/>
    <property type="match status" value="1"/>
</dbReference>
<keyword evidence="4" id="KW-0597">Phosphoprotein</keyword>
<dbReference type="GO" id="GO:0005524">
    <property type="term" value="F:ATP binding"/>
    <property type="evidence" value="ECO:0007669"/>
    <property type="project" value="UniProtKB-KW"/>
</dbReference>
<comment type="subcellular location">
    <subcellularLocation>
        <location evidence="1">Nucleus</location>
    </subcellularLocation>
</comment>
<dbReference type="PROSITE" id="PS51192">
    <property type="entry name" value="HELICASE_ATP_BIND_1"/>
    <property type="match status" value="1"/>
</dbReference>
<dbReference type="InterPro" id="IPR000330">
    <property type="entry name" value="SNF2_N"/>
</dbReference>
<dbReference type="CDD" id="cd18793">
    <property type="entry name" value="SF2_C_SNF"/>
    <property type="match status" value="1"/>
</dbReference>
<keyword evidence="6" id="KW-0378">Hydrolase</keyword>
<proteinExistence type="inferred from homology"/>
<feature type="compositionally biased region" description="Low complexity" evidence="16">
    <location>
        <begin position="398"/>
        <end position="412"/>
    </location>
</feature>
<feature type="compositionally biased region" description="Low complexity" evidence="16">
    <location>
        <begin position="266"/>
        <end position="277"/>
    </location>
</feature>
<evidence type="ECO:0000256" key="3">
    <source>
        <dbReference type="ARBA" id="ARBA00022472"/>
    </source>
</evidence>
<dbReference type="SMART" id="SM00487">
    <property type="entry name" value="DEXDc"/>
    <property type="match status" value="1"/>
</dbReference>
<dbReference type="GO" id="GO:0008094">
    <property type="term" value="F:ATP-dependent activity, acting on DNA"/>
    <property type="evidence" value="ECO:0007669"/>
    <property type="project" value="UniProtKB-ARBA"/>
</dbReference>
<evidence type="ECO:0000256" key="13">
    <source>
        <dbReference type="ARBA" id="ARBA00070113"/>
    </source>
</evidence>
<feature type="region of interest" description="Disordered" evidence="16">
    <location>
        <begin position="597"/>
        <end position="625"/>
    </location>
</feature>
<feature type="compositionally biased region" description="Acidic residues" evidence="16">
    <location>
        <begin position="121"/>
        <end position="133"/>
    </location>
</feature>
<keyword evidence="7" id="KW-0347">Helicase</keyword>
<evidence type="ECO:0000259" key="17">
    <source>
        <dbReference type="PROSITE" id="PS51192"/>
    </source>
</evidence>
<accession>A0A9P0AEU2</accession>
<evidence type="ECO:0000256" key="12">
    <source>
        <dbReference type="ARBA" id="ARBA00023242"/>
    </source>
</evidence>
<keyword evidence="11" id="KW-0804">Transcription</keyword>
<dbReference type="GO" id="GO:0016787">
    <property type="term" value="F:hydrolase activity"/>
    <property type="evidence" value="ECO:0007669"/>
    <property type="project" value="UniProtKB-KW"/>
</dbReference>
<feature type="domain" description="Helicase ATP-binding" evidence="17">
    <location>
        <begin position="563"/>
        <end position="759"/>
    </location>
</feature>
<evidence type="ECO:0000256" key="5">
    <source>
        <dbReference type="ARBA" id="ARBA00022741"/>
    </source>
</evidence>
<dbReference type="InterPro" id="IPR049730">
    <property type="entry name" value="SNF2/RAD54-like_C"/>
</dbReference>
<evidence type="ECO:0000256" key="6">
    <source>
        <dbReference type="ARBA" id="ARBA00022801"/>
    </source>
</evidence>
<evidence type="ECO:0000256" key="14">
    <source>
        <dbReference type="ARBA" id="ARBA00079067"/>
    </source>
</evidence>
<dbReference type="Proteomes" id="UP001152759">
    <property type="component" value="Chromosome 7"/>
</dbReference>
<dbReference type="GO" id="GO:0005737">
    <property type="term" value="C:cytoplasm"/>
    <property type="evidence" value="ECO:0007669"/>
    <property type="project" value="UniProtKB-ARBA"/>
</dbReference>
<dbReference type="GO" id="GO:0006281">
    <property type="term" value="P:DNA repair"/>
    <property type="evidence" value="ECO:0007669"/>
    <property type="project" value="TreeGrafter"/>
</dbReference>
<evidence type="ECO:0000256" key="4">
    <source>
        <dbReference type="ARBA" id="ARBA00022553"/>
    </source>
</evidence>
<dbReference type="InterPro" id="IPR001650">
    <property type="entry name" value="Helicase_C-like"/>
</dbReference>
<keyword evidence="8" id="KW-0067">ATP-binding</keyword>
<feature type="compositionally biased region" description="Acidic residues" evidence="16">
    <location>
        <begin position="153"/>
        <end position="203"/>
    </location>
</feature>
<dbReference type="PROSITE" id="PS51194">
    <property type="entry name" value="HELICASE_CTER"/>
    <property type="match status" value="1"/>
</dbReference>
<feature type="domain" description="Helicase C-terminal" evidence="18">
    <location>
        <begin position="979"/>
        <end position="1135"/>
    </location>
</feature>
<feature type="compositionally biased region" description="Polar residues" evidence="16">
    <location>
        <begin position="381"/>
        <end position="395"/>
    </location>
</feature>
<dbReference type="InterPro" id="IPR027417">
    <property type="entry name" value="P-loop_NTPase"/>
</dbReference>
<dbReference type="PANTHER" id="PTHR45626">
    <property type="entry name" value="TRANSCRIPTION TERMINATION FACTOR 2-RELATED"/>
    <property type="match status" value="1"/>
</dbReference>
<dbReference type="InterPro" id="IPR050628">
    <property type="entry name" value="SNF2_RAD54_helicase_TF"/>
</dbReference>
<dbReference type="GO" id="GO:0006353">
    <property type="term" value="P:DNA-templated transcription termination"/>
    <property type="evidence" value="ECO:0007669"/>
    <property type="project" value="UniProtKB-KW"/>
</dbReference>
<keyword evidence="20" id="KW-1185">Reference proteome</keyword>
<dbReference type="EMBL" id="OU963868">
    <property type="protein sequence ID" value="CAH0392936.1"/>
    <property type="molecule type" value="Genomic_DNA"/>
</dbReference>
<organism evidence="19 20">
    <name type="scientific">Bemisia tabaci</name>
    <name type="common">Sweetpotato whitefly</name>
    <name type="synonym">Aleurodes tabaci</name>
    <dbReference type="NCBI Taxonomy" id="7038"/>
    <lineage>
        <taxon>Eukaryota</taxon>
        <taxon>Metazoa</taxon>
        <taxon>Ecdysozoa</taxon>
        <taxon>Arthropoda</taxon>
        <taxon>Hexapoda</taxon>
        <taxon>Insecta</taxon>
        <taxon>Pterygota</taxon>
        <taxon>Neoptera</taxon>
        <taxon>Paraneoptera</taxon>
        <taxon>Hemiptera</taxon>
        <taxon>Sternorrhyncha</taxon>
        <taxon>Aleyrodoidea</taxon>
        <taxon>Aleyrodidae</taxon>
        <taxon>Aleyrodinae</taxon>
        <taxon>Bemisia</taxon>
    </lineage>
</organism>
<feature type="region of interest" description="Disordered" evidence="16">
    <location>
        <begin position="28"/>
        <end position="454"/>
    </location>
</feature>
<comment type="similarity">
    <text evidence="2">Belongs to the SNF2/RAD54 helicase family.</text>
</comment>
<feature type="compositionally biased region" description="Low complexity" evidence="16">
    <location>
        <begin position="301"/>
        <end position="311"/>
    </location>
</feature>
<dbReference type="SUPFAM" id="SSF52540">
    <property type="entry name" value="P-loop containing nucleoside triphosphate hydrolases"/>
    <property type="match status" value="2"/>
</dbReference>
<evidence type="ECO:0000313" key="19">
    <source>
        <dbReference type="EMBL" id="CAH0392936.1"/>
    </source>
</evidence>
<reference evidence="19" key="1">
    <citation type="submission" date="2021-12" db="EMBL/GenBank/DDBJ databases">
        <authorList>
            <person name="King R."/>
        </authorList>
    </citation>
    <scope>NUCLEOTIDE SEQUENCE</scope>
</reference>
<keyword evidence="9" id="KW-0805">Transcription regulation</keyword>
<evidence type="ECO:0000259" key="18">
    <source>
        <dbReference type="PROSITE" id="PS51194"/>
    </source>
</evidence>
<name>A0A9P0AEU2_BEMTA</name>
<dbReference type="Pfam" id="PF00271">
    <property type="entry name" value="Helicase_C"/>
    <property type="match status" value="1"/>
</dbReference>
<sequence>MMSSDEESPSLSALISGKKALLREIITLSKEKDRTKPEAGSPDFSQCFNAKEKQEQPRKAKSPAIVEETSDSSASSVESDKENKNGRSTSKNKSDPQKTHNDDSSLLIVRSKSKVARISSDESDLISEDDADEPLPKTAQRRSGGDRKVSDLFSDDESDADEDEIDPEEDGNDVEEVEDDGTEDESTADEDGSTIEEVEDDDSSSFPAPRNIGNVNLISDDDDYSSFAGPISMLKGPASKKMPPGFMSSTVVAPDVADNISEDDSPSSTSIPNSSKKYSSEKSPFQSPASPAKSENDSSKKSSFASAASSFNETPGVPPSNNSPSEVVKKPSPLSNYRIPKLPSAKTSPTANDAKPESTPSSTFGTKPNILKTHSERKPTIGSQFSSSINSNFKHLTSRTSPSNSTGNSTSTFAVPNLANLKISEPKSLSKPSDSSTARSTLSQSSSSLSGSSSFQSVSSGYSASGIQNSSSNSSIKQQGKVKEIPIWNAKMPSAGFNLNEMGKKALETHRVQQSLTMDCLRRIHKSMSTMPDESVLMSDPKTLKSDVELMPHQKHALAWLLWRESQKPHGGILADDMGLGKTLTMISLILKNQEIKEEAEENGQKSSSTEDSDGEDWASSGSRPKKYPGGTLVIAPASLLSQWEGEVKKRVKSNVLNVLIHHGAKREEKARRLARYDMVVTTYGTVTSEGKKMEDSALYKIAWDRIIIDEAHTIRNPKTAGSIAVCNLTARNRWALTGTPIHNKQLDMYGLLKFLRCKPFDDLAVWKRWVDNRDAAGTKRLNTVVKSILLRRTKEQLLTSGANKLPPKNYKKIEVALDNNEKEVYHKLLLLSSSLFHKYLAQRAEKADLQTYGIVMSKKKHVDLEKNEELLNKHPELANLYQKFTGSQDVKAHQILVFILRLRQLCCHPSLISEMIDKEAISADGIEEGGLDIDFMDQFKRMSLKPNAVDQSDDDTEASSKYLTSDHPLFSRDRISSKIRKVIEILDEEILPTEDKVVIVSQWAGYLAILGEVLRKKGIRYGVLTGEIAIPDRGPIIEKFNTPDRGPRILLLSLTAGGCGLNLVGGNRLMLIDIHWNPQLENQACDRIYRVGQKKDVFVYRFVVSDTIEEAIEKIQQTKLNVADQVLTGAKKINAAKLTLDDMKLLFNLDPLQAPQA</sequence>
<evidence type="ECO:0000256" key="8">
    <source>
        <dbReference type="ARBA" id="ARBA00022840"/>
    </source>
</evidence>
<dbReference type="GO" id="GO:0003677">
    <property type="term" value="F:DNA binding"/>
    <property type="evidence" value="ECO:0007669"/>
    <property type="project" value="UniProtKB-KW"/>
</dbReference>
<evidence type="ECO:0000256" key="10">
    <source>
        <dbReference type="ARBA" id="ARBA00023125"/>
    </source>
</evidence>
<keyword evidence="10" id="KW-0238">DNA-binding</keyword>
<dbReference type="FunFam" id="3.40.50.10810:FF:000043">
    <property type="entry name" value="Transcription termination factor 2"/>
    <property type="match status" value="1"/>
</dbReference>
<keyword evidence="12" id="KW-0539">Nucleus</keyword>
<evidence type="ECO:0000313" key="20">
    <source>
        <dbReference type="Proteomes" id="UP001152759"/>
    </source>
</evidence>